<comment type="caution">
    <text evidence="2">The sequence shown here is derived from an EMBL/GenBank/DDBJ whole genome shotgun (WGS) entry which is preliminary data.</text>
</comment>
<gene>
    <name evidence="2" type="ORF">PanWU01x14_078110</name>
</gene>
<sequence length="131" mass="14892">MICAKTIRVNELEDMKLGIAIILCKLDKIFPPSFFTIMVHLCVHLPEQVLLGGPVAPRWMFGVECQMGMYKGSVRNPARPDGSIAEAYVVNEAVTFLSKYVSNIETRFTRPDCNWDDPSPNHQFWVFNTQV</sequence>
<evidence type="ECO:0000313" key="3">
    <source>
        <dbReference type="Proteomes" id="UP000237105"/>
    </source>
</evidence>
<dbReference type="Pfam" id="PF13960">
    <property type="entry name" value="DUF4218"/>
    <property type="match status" value="1"/>
</dbReference>
<feature type="domain" description="DUF4218" evidence="1">
    <location>
        <begin position="2"/>
        <end position="113"/>
    </location>
</feature>
<dbReference type="AlphaFoldDB" id="A0A2P5DBW4"/>
<protein>
    <recommendedName>
        <fullName evidence="1">DUF4218 domain-containing protein</fullName>
    </recommendedName>
</protein>
<dbReference type="PANTHER" id="PTHR48258:SF6">
    <property type="entry name" value="LEUCINE-RICH REPEAT DOMAIN, L DOMAIN-CONTAINING PROTEIN"/>
    <property type="match status" value="1"/>
</dbReference>
<accession>A0A2P5DBW4</accession>
<proteinExistence type="predicted"/>
<evidence type="ECO:0000259" key="1">
    <source>
        <dbReference type="Pfam" id="PF13960"/>
    </source>
</evidence>
<reference evidence="3" key="1">
    <citation type="submission" date="2016-06" db="EMBL/GenBank/DDBJ databases">
        <title>Parallel loss of symbiosis genes in relatives of nitrogen-fixing non-legume Parasponia.</title>
        <authorList>
            <person name="Van Velzen R."/>
            <person name="Holmer R."/>
            <person name="Bu F."/>
            <person name="Rutten L."/>
            <person name="Van Zeijl A."/>
            <person name="Liu W."/>
            <person name="Santuari L."/>
            <person name="Cao Q."/>
            <person name="Sharma T."/>
            <person name="Shen D."/>
            <person name="Roswanjaya Y."/>
            <person name="Wardhani T."/>
            <person name="Kalhor M.S."/>
            <person name="Jansen J."/>
            <person name="Van den Hoogen J."/>
            <person name="Gungor B."/>
            <person name="Hartog M."/>
            <person name="Hontelez J."/>
            <person name="Verver J."/>
            <person name="Yang W.-C."/>
            <person name="Schijlen E."/>
            <person name="Repin R."/>
            <person name="Schilthuizen M."/>
            <person name="Schranz E."/>
            <person name="Heidstra R."/>
            <person name="Miyata K."/>
            <person name="Fedorova E."/>
            <person name="Kohlen W."/>
            <person name="Bisseling T."/>
            <person name="Smit S."/>
            <person name="Geurts R."/>
        </authorList>
    </citation>
    <scope>NUCLEOTIDE SEQUENCE [LARGE SCALE GENOMIC DNA]</scope>
    <source>
        <strain evidence="3">cv. WU1-14</strain>
    </source>
</reference>
<dbReference type="EMBL" id="JXTB01000048">
    <property type="protein sequence ID" value="PON70785.1"/>
    <property type="molecule type" value="Genomic_DNA"/>
</dbReference>
<evidence type="ECO:0000313" key="2">
    <source>
        <dbReference type="EMBL" id="PON70785.1"/>
    </source>
</evidence>
<dbReference type="OrthoDB" id="1191454at2759"/>
<dbReference type="PANTHER" id="PTHR48258">
    <property type="entry name" value="DUF4218 DOMAIN-CONTAINING PROTEIN-RELATED"/>
    <property type="match status" value="1"/>
</dbReference>
<dbReference type="InterPro" id="IPR025452">
    <property type="entry name" value="DUF4218"/>
</dbReference>
<organism evidence="2 3">
    <name type="scientific">Parasponia andersonii</name>
    <name type="common">Sponia andersonii</name>
    <dbReference type="NCBI Taxonomy" id="3476"/>
    <lineage>
        <taxon>Eukaryota</taxon>
        <taxon>Viridiplantae</taxon>
        <taxon>Streptophyta</taxon>
        <taxon>Embryophyta</taxon>
        <taxon>Tracheophyta</taxon>
        <taxon>Spermatophyta</taxon>
        <taxon>Magnoliopsida</taxon>
        <taxon>eudicotyledons</taxon>
        <taxon>Gunneridae</taxon>
        <taxon>Pentapetalae</taxon>
        <taxon>rosids</taxon>
        <taxon>fabids</taxon>
        <taxon>Rosales</taxon>
        <taxon>Cannabaceae</taxon>
        <taxon>Parasponia</taxon>
    </lineage>
</organism>
<name>A0A2P5DBW4_PARAD</name>
<dbReference type="Proteomes" id="UP000237105">
    <property type="component" value="Unassembled WGS sequence"/>
</dbReference>
<keyword evidence="3" id="KW-1185">Reference proteome</keyword>